<dbReference type="Proteomes" id="UP000000963">
    <property type="component" value="Segment"/>
</dbReference>
<proteinExistence type="predicted"/>
<name>A0A2L0E869_BPMOM</name>
<evidence type="ECO:0000313" key="2">
    <source>
        <dbReference type="Proteomes" id="UP000000963"/>
    </source>
</evidence>
<sequence>MITLLHRIEMLQQCRFNCSADFVAKTAAQELIRCLATM</sequence>
<protein>
    <submittedName>
        <fullName evidence="1">Uncharacterized protein</fullName>
    </submittedName>
</protein>
<dbReference type="EMBL" id="AY129338">
    <property type="protein sequence ID" value="AUX13602.1"/>
    <property type="molecule type" value="Genomic_DNA"/>
</dbReference>
<keyword evidence="2" id="KW-1185">Reference proteome</keyword>
<reference evidence="1 2" key="1">
    <citation type="journal article" date="2003" name="Cell">
        <title>Origins of highly mosaic mycobacteriophage genomes.</title>
        <authorList>
            <person name="Pedulla M.L."/>
            <person name="Ford M.E."/>
            <person name="Houtz J.M."/>
            <person name="Karthikeyan T."/>
            <person name="Wadsworth C."/>
            <person name="Lewis J.A."/>
            <person name="Jacobs-Sera D."/>
            <person name="Falbo J."/>
            <person name="Gross J."/>
            <person name="Pannunzio N.R."/>
            <person name="Brucker W."/>
            <person name="Kumar V."/>
            <person name="Kandasamy J."/>
            <person name="Keenan L."/>
            <person name="Bardarov S."/>
            <person name="Kriakov J."/>
            <person name="Lawrence J.G."/>
            <person name="Jacobs W.R. Jr."/>
            <person name="Hendrix R.W."/>
            <person name="Hatfull G.F."/>
        </authorList>
    </citation>
    <scope>NUCLEOTIDE SEQUENCE</scope>
</reference>
<gene>
    <name evidence="1" type="primary">101</name>
    <name evidence="1" type="ORF">PBI_OMEGA_101</name>
</gene>
<organismHost>
    <name type="scientific">Mycolicibacterium smegmatis</name>
    <name type="common">Mycobacterium smegmatis</name>
    <dbReference type="NCBI Taxonomy" id="1772"/>
</organismHost>
<organism evidence="1 2">
    <name type="scientific">Mycobacterium phage Omega</name>
    <name type="common">Mycobacteriophage Omega</name>
    <dbReference type="NCBI Taxonomy" id="2907835"/>
    <lineage>
        <taxon>Viruses</taxon>
        <taxon>Duplodnaviria</taxon>
        <taxon>Heunggongvirae</taxon>
        <taxon>Uroviricota</taxon>
        <taxon>Caudoviricetes</taxon>
        <taxon>Omegavirus</taxon>
        <taxon>Omegavirus omega</taxon>
    </lineage>
</organism>
<accession>A0A2L0E869</accession>
<evidence type="ECO:0000313" key="1">
    <source>
        <dbReference type="EMBL" id="AUX13602.1"/>
    </source>
</evidence>